<keyword evidence="2" id="KW-1133">Transmembrane helix</keyword>
<feature type="region of interest" description="Disordered" evidence="1">
    <location>
        <begin position="471"/>
        <end position="494"/>
    </location>
</feature>
<reference evidence="3 4" key="1">
    <citation type="submission" date="2024-01" db="EMBL/GenBank/DDBJ databases">
        <title>A draft genome for a cacao thread blight-causing isolate of Paramarasmius palmivorus.</title>
        <authorList>
            <person name="Baruah I.K."/>
            <person name="Bukari Y."/>
            <person name="Amoako-Attah I."/>
            <person name="Meinhardt L.W."/>
            <person name="Bailey B.A."/>
            <person name="Cohen S.P."/>
        </authorList>
    </citation>
    <scope>NUCLEOTIDE SEQUENCE [LARGE SCALE GENOMIC DNA]</scope>
    <source>
        <strain evidence="3 4">GH-12</strain>
    </source>
</reference>
<feature type="compositionally biased region" description="Low complexity" evidence="1">
    <location>
        <begin position="412"/>
        <end position="422"/>
    </location>
</feature>
<dbReference type="EMBL" id="JAYKXP010000081">
    <property type="protein sequence ID" value="KAK7029554.1"/>
    <property type="molecule type" value="Genomic_DNA"/>
</dbReference>
<feature type="compositionally biased region" description="Polar residues" evidence="1">
    <location>
        <begin position="293"/>
        <end position="325"/>
    </location>
</feature>
<feature type="region of interest" description="Disordered" evidence="1">
    <location>
        <begin position="291"/>
        <end position="327"/>
    </location>
</feature>
<organism evidence="3 4">
    <name type="scientific">Paramarasmius palmivorus</name>
    <dbReference type="NCBI Taxonomy" id="297713"/>
    <lineage>
        <taxon>Eukaryota</taxon>
        <taxon>Fungi</taxon>
        <taxon>Dikarya</taxon>
        <taxon>Basidiomycota</taxon>
        <taxon>Agaricomycotina</taxon>
        <taxon>Agaricomycetes</taxon>
        <taxon>Agaricomycetidae</taxon>
        <taxon>Agaricales</taxon>
        <taxon>Marasmiineae</taxon>
        <taxon>Marasmiaceae</taxon>
        <taxon>Paramarasmius</taxon>
    </lineage>
</organism>
<evidence type="ECO:0008006" key="5">
    <source>
        <dbReference type="Google" id="ProtNLM"/>
    </source>
</evidence>
<gene>
    <name evidence="3" type="ORF">VNI00_014431</name>
</gene>
<evidence type="ECO:0000256" key="2">
    <source>
        <dbReference type="SAM" id="Phobius"/>
    </source>
</evidence>
<dbReference type="AlphaFoldDB" id="A0AAW0BTA2"/>
<name>A0AAW0BTA2_9AGAR</name>
<sequence length="494" mass="54012">MAAPQSDVMVVVDETSSTFQFDDSHWVVNKGRWYGDTSMYANKASVASGEPASFSFSFYGTSVAISGVSRIENSPSFSVAIDSQQSSSLTFSEMAMNTEWYTSQILPDELHQITVSDLDQVVVDYAIVTPGDSTPLQGSTIAVDDSSPEIVYHGNWRKETGQTFNTTLELFVRPLRNTIHTSTAPGDSFVFQFAGTSVSVHGFLSLKVAGSFAITFTIDDMPTLMSFPPSNSRFDPDRITQPHFPFYQSPSLRSGNHTLIVNVTGLVGDQSFVMDHLTYTASFSRLSEKPNFQVASSQGQPETTNSAASSMPSGQSDSQTECTRSSKGRTGAIVGGVVGGVIALLVLFATVFLLIMKRQRAEQRNTQALMAEPFPGSSESSRLGLPANTPLPQKYSDSKPLSPAFKLRSTRDTSTTSGTGSSVRQMEVQQRLDQITLLESRIEEAWSTRHSSVDVDALYAEIDRLKRENERLERGYQPPPSYAKAIGVRSETHR</sequence>
<dbReference type="Gene3D" id="2.60.120.260">
    <property type="entry name" value="Galactose-binding domain-like"/>
    <property type="match status" value="2"/>
</dbReference>
<accession>A0AAW0BTA2</accession>
<comment type="caution">
    <text evidence="3">The sequence shown here is derived from an EMBL/GenBank/DDBJ whole genome shotgun (WGS) entry which is preliminary data.</text>
</comment>
<keyword evidence="2" id="KW-0472">Membrane</keyword>
<keyword evidence="4" id="KW-1185">Reference proteome</keyword>
<evidence type="ECO:0000313" key="3">
    <source>
        <dbReference type="EMBL" id="KAK7029554.1"/>
    </source>
</evidence>
<dbReference type="Proteomes" id="UP001383192">
    <property type="component" value="Unassembled WGS sequence"/>
</dbReference>
<evidence type="ECO:0000256" key="1">
    <source>
        <dbReference type="SAM" id="MobiDB-lite"/>
    </source>
</evidence>
<keyword evidence="2" id="KW-0812">Transmembrane</keyword>
<feature type="transmembrane region" description="Helical" evidence="2">
    <location>
        <begin position="332"/>
        <end position="355"/>
    </location>
</feature>
<feature type="region of interest" description="Disordered" evidence="1">
    <location>
        <begin position="372"/>
        <end position="426"/>
    </location>
</feature>
<protein>
    <recommendedName>
        <fullName evidence="5">Transmembrane protein</fullName>
    </recommendedName>
</protein>
<proteinExistence type="predicted"/>
<evidence type="ECO:0000313" key="4">
    <source>
        <dbReference type="Proteomes" id="UP001383192"/>
    </source>
</evidence>